<dbReference type="GO" id="GO:0008270">
    <property type="term" value="F:zinc ion binding"/>
    <property type="evidence" value="ECO:0007669"/>
    <property type="project" value="InterPro"/>
</dbReference>
<keyword evidence="6" id="KW-0482">Metalloprotease</keyword>
<dbReference type="RefSeq" id="WP_189579253.1">
    <property type="nucleotide sequence ID" value="NZ_BMYF01000004.1"/>
</dbReference>
<dbReference type="Gene3D" id="3.40.630.10">
    <property type="entry name" value="Zn peptidases"/>
    <property type="match status" value="1"/>
</dbReference>
<comment type="caution">
    <text evidence="9">The sequence shown here is derived from an EMBL/GenBank/DDBJ whole genome shotgun (WGS) entry which is preliminary data.</text>
</comment>
<evidence type="ECO:0000256" key="7">
    <source>
        <dbReference type="SAM" id="SignalP"/>
    </source>
</evidence>
<keyword evidence="7" id="KW-0732">Signal</keyword>
<evidence type="ECO:0000313" key="10">
    <source>
        <dbReference type="Proteomes" id="UP000642809"/>
    </source>
</evidence>
<protein>
    <submittedName>
        <fullName evidence="9">Peptidase M14</fullName>
    </submittedName>
</protein>
<accession>A0A8J3CW60</accession>
<reference evidence="9" key="2">
    <citation type="submission" date="2020-09" db="EMBL/GenBank/DDBJ databases">
        <authorList>
            <person name="Sun Q."/>
            <person name="Kim S."/>
        </authorList>
    </citation>
    <scope>NUCLEOTIDE SEQUENCE</scope>
    <source>
        <strain evidence="9">KCTC 23224</strain>
    </source>
</reference>
<dbReference type="SMART" id="SM00631">
    <property type="entry name" value="Zn_pept"/>
    <property type="match status" value="1"/>
</dbReference>
<dbReference type="InterPro" id="IPR029062">
    <property type="entry name" value="Class_I_gatase-like"/>
</dbReference>
<sequence length="841" mass="94979">MKKLYTLLLVLLISIQVMAQKSPEEFLGYALGERFTPHHRVVAYFEHLASTLPNVQLVHYGETYEHRPLFVAIISSPENMSNLENIRLDNLRRTGMLEGTPSTAVAMNWMQYNVHGNEAVATEAAMKTFWQVANPANAEAKEWLKNQVLILDPCANPDGKDRYTVWYNQKQNKRLQPDPQSMEHFEPWPGGRPNHYLMDLNRDWAWQTQKETEQRIQLYHQWMPHLFVDFHEQGINEPFYFAPAAQPLHEQISPFQFEFQTIYGQHTASKFDENGWFYFTKERFDLLYPAYGDTWPTYNGAIGMTIEKGGSGRAGLGMLNALGDTVTLTERIAHTHVAGISAVEVASKNAQKLADEFAKYFKSNSSNPRAKYKSFVIKGDQNPERVNALLKLLDKNGIQYGFAGNRTGLRGLDYNSGKSATFSTSEKDIVVNAYQPKSVLTQILFEPEAVLQDSITYDITSWALPYAYGVQAYAMETRLDAAKKFEKPTFNPNSVNGKPLAYLAPWHATVHAKFLAALINEGIRVRFAEYPFEIGGQSYAAGTLIIHRNGNQYLADYDQKVVDLANQFQINLTATNSAYVDKGKDFGSSDVRPIVQPKVALLGGTGISSLNFGEIWYFFEQELDYPLSILEADNLGRFDLSTYNVLIMPSSWGSYLSENNLKKVMDWVRAGGKIIAIENAVSAFADKAGFSLSQYDTDEEKKTAEKEAKAIQTVERLEPYQERERMGISTTAAGAIYQLRIDQTHPLGFGLGENFYTLKNNGSRYAYLNNGVNVGIIPNLDAYRFGYIGHKIKPKMAQSMVYGVENMGRGQVVYMVDNPMFRSFWENGKLLMANAVFLVGQ</sequence>
<dbReference type="AlphaFoldDB" id="A0A8J3CW60"/>
<evidence type="ECO:0000256" key="5">
    <source>
        <dbReference type="ARBA" id="ARBA00022833"/>
    </source>
</evidence>
<name>A0A8J3CW60_9BACT</name>
<feature type="chain" id="PRO_5035153370" evidence="7">
    <location>
        <begin position="20"/>
        <end position="841"/>
    </location>
</feature>
<evidence type="ECO:0000256" key="6">
    <source>
        <dbReference type="ARBA" id="ARBA00023049"/>
    </source>
</evidence>
<dbReference type="SUPFAM" id="SSF53187">
    <property type="entry name" value="Zn-dependent exopeptidases"/>
    <property type="match status" value="1"/>
</dbReference>
<dbReference type="GO" id="GO:0005615">
    <property type="term" value="C:extracellular space"/>
    <property type="evidence" value="ECO:0007669"/>
    <property type="project" value="TreeGrafter"/>
</dbReference>
<dbReference type="SUPFAM" id="SSF52317">
    <property type="entry name" value="Class I glutamine amidotransferase-like"/>
    <property type="match status" value="1"/>
</dbReference>
<evidence type="ECO:0000259" key="8">
    <source>
        <dbReference type="SMART" id="SM00631"/>
    </source>
</evidence>
<dbReference type="Proteomes" id="UP000642809">
    <property type="component" value="Unassembled WGS sequence"/>
</dbReference>
<organism evidence="9 10">
    <name type="scientific">Mongoliitalea lutea</name>
    <dbReference type="NCBI Taxonomy" id="849756"/>
    <lineage>
        <taxon>Bacteria</taxon>
        <taxon>Pseudomonadati</taxon>
        <taxon>Bacteroidota</taxon>
        <taxon>Cytophagia</taxon>
        <taxon>Cytophagales</taxon>
        <taxon>Cyclobacteriaceae</taxon>
        <taxon>Mongoliitalea</taxon>
    </lineage>
</organism>
<keyword evidence="3" id="KW-0645">Protease</keyword>
<feature type="domain" description="Peptidase M14" evidence="8">
    <location>
        <begin position="35"/>
        <end position="305"/>
    </location>
</feature>
<evidence type="ECO:0000256" key="2">
    <source>
        <dbReference type="ARBA" id="ARBA00005988"/>
    </source>
</evidence>
<dbReference type="GO" id="GO:0004181">
    <property type="term" value="F:metallocarboxypeptidase activity"/>
    <property type="evidence" value="ECO:0007669"/>
    <property type="project" value="InterPro"/>
</dbReference>
<evidence type="ECO:0000256" key="3">
    <source>
        <dbReference type="ARBA" id="ARBA00022670"/>
    </source>
</evidence>
<gene>
    <name evidence="9" type="ORF">GCM10008106_08810</name>
</gene>
<evidence type="ECO:0000256" key="4">
    <source>
        <dbReference type="ARBA" id="ARBA00022801"/>
    </source>
</evidence>
<dbReference type="InterPro" id="IPR000834">
    <property type="entry name" value="Peptidase_M14"/>
</dbReference>
<dbReference type="PANTHER" id="PTHR11705:SF143">
    <property type="entry name" value="SLL0236 PROTEIN"/>
    <property type="match status" value="1"/>
</dbReference>
<dbReference type="Pfam" id="PF00246">
    <property type="entry name" value="Peptidase_M14"/>
    <property type="match status" value="1"/>
</dbReference>
<evidence type="ECO:0000256" key="1">
    <source>
        <dbReference type="ARBA" id="ARBA00001947"/>
    </source>
</evidence>
<evidence type="ECO:0000313" key="9">
    <source>
        <dbReference type="EMBL" id="GHB30169.1"/>
    </source>
</evidence>
<comment type="similarity">
    <text evidence="2">Belongs to the peptidase M14 family.</text>
</comment>
<proteinExistence type="inferred from homology"/>
<comment type="cofactor">
    <cofactor evidence="1">
        <name>Zn(2+)</name>
        <dbReference type="ChEBI" id="CHEBI:29105"/>
    </cofactor>
</comment>
<dbReference type="PANTHER" id="PTHR11705">
    <property type="entry name" value="PROTEASE FAMILY M14 CARBOXYPEPTIDASE A,B"/>
    <property type="match status" value="1"/>
</dbReference>
<feature type="signal peptide" evidence="7">
    <location>
        <begin position="1"/>
        <end position="19"/>
    </location>
</feature>
<keyword evidence="10" id="KW-1185">Reference proteome</keyword>
<dbReference type="GO" id="GO:0006508">
    <property type="term" value="P:proteolysis"/>
    <property type="evidence" value="ECO:0007669"/>
    <property type="project" value="UniProtKB-KW"/>
</dbReference>
<dbReference type="EMBL" id="BMYF01000004">
    <property type="protein sequence ID" value="GHB30169.1"/>
    <property type="molecule type" value="Genomic_DNA"/>
</dbReference>
<keyword evidence="4" id="KW-0378">Hydrolase</keyword>
<dbReference type="CDD" id="cd03143">
    <property type="entry name" value="A4_beta-galactosidase_middle_domain"/>
    <property type="match status" value="1"/>
</dbReference>
<keyword evidence="5" id="KW-0862">Zinc</keyword>
<reference evidence="9" key="1">
    <citation type="journal article" date="2014" name="Int. J. Syst. Evol. Microbiol.">
        <title>Complete genome sequence of Corynebacterium casei LMG S-19264T (=DSM 44701T), isolated from a smear-ripened cheese.</title>
        <authorList>
            <consortium name="US DOE Joint Genome Institute (JGI-PGF)"/>
            <person name="Walter F."/>
            <person name="Albersmeier A."/>
            <person name="Kalinowski J."/>
            <person name="Ruckert C."/>
        </authorList>
    </citation>
    <scope>NUCLEOTIDE SEQUENCE</scope>
    <source>
        <strain evidence="9">KCTC 23224</strain>
    </source>
</reference>